<dbReference type="PANTHER" id="PTHR47892:SF1">
    <property type="entry name" value="UNIVERSAL STRESS PROTEIN E"/>
    <property type="match status" value="1"/>
</dbReference>
<sequence>MQCFNNILVYVGTEDPRNALKRAFALAKDSDARVTLMDVIKPLPRAVGMLTKIASAEELGGLLVKEREEKLRQTAEQYADQTVKCDVIVAVGDPARKIVSRVLQADHDLVLKSADGSAGSGRSFSSVARSLLRICPCPVWILKPEIHDGFDQVLAAIDVDAEDATHRQLNDRILELAKAVSERDKATLHIVCAWELWMEHALRRRAGDAEVDQAVQQHEAVVRRDLDKLLAPLQADGDSVQIHLHRGLASQVIRGVAEQVQADLLVMGTVCRTGVAGFLIGNTAENLLGDVTCSVLAIKPEGFVSPVADSG</sequence>
<evidence type="ECO:0000256" key="4">
    <source>
        <dbReference type="ARBA" id="ARBA00037131"/>
    </source>
</evidence>
<feature type="domain" description="UspA" evidence="5">
    <location>
        <begin position="170"/>
        <end position="299"/>
    </location>
</feature>
<dbReference type="InterPro" id="IPR006016">
    <property type="entry name" value="UspA"/>
</dbReference>
<dbReference type="CDD" id="cd00293">
    <property type="entry name" value="USP-like"/>
    <property type="match status" value="1"/>
</dbReference>
<dbReference type="PRINTS" id="PR01438">
    <property type="entry name" value="UNVRSLSTRESS"/>
</dbReference>
<evidence type="ECO:0000313" key="6">
    <source>
        <dbReference type="EMBL" id="KAA5543734.1"/>
    </source>
</evidence>
<gene>
    <name evidence="6" type="ORF">FYK55_11140</name>
</gene>
<evidence type="ECO:0000313" key="7">
    <source>
        <dbReference type="Proteomes" id="UP000324479"/>
    </source>
</evidence>
<protein>
    <submittedName>
        <fullName evidence="6">Universal stress protein</fullName>
    </submittedName>
</protein>
<dbReference type="Proteomes" id="UP000324479">
    <property type="component" value="Unassembled WGS sequence"/>
</dbReference>
<keyword evidence="3" id="KW-0963">Cytoplasm</keyword>
<dbReference type="SUPFAM" id="SSF52402">
    <property type="entry name" value="Adenine nucleotide alpha hydrolases-like"/>
    <property type="match status" value="2"/>
</dbReference>
<dbReference type="AlphaFoldDB" id="A0A5M6D860"/>
<name>A0A5M6D860_9BACT</name>
<organism evidence="6 7">
    <name type="scientific">Roseiconus nitratireducens</name>
    <dbReference type="NCBI Taxonomy" id="2605748"/>
    <lineage>
        <taxon>Bacteria</taxon>
        <taxon>Pseudomonadati</taxon>
        <taxon>Planctomycetota</taxon>
        <taxon>Planctomycetia</taxon>
        <taxon>Pirellulales</taxon>
        <taxon>Pirellulaceae</taxon>
        <taxon>Roseiconus</taxon>
    </lineage>
</organism>
<comment type="subcellular location">
    <subcellularLocation>
        <location evidence="1">Cytoplasm</location>
    </subcellularLocation>
</comment>
<dbReference type="InterPro" id="IPR006015">
    <property type="entry name" value="Universal_stress_UspA"/>
</dbReference>
<evidence type="ECO:0000256" key="3">
    <source>
        <dbReference type="ARBA" id="ARBA00022490"/>
    </source>
</evidence>
<dbReference type="Pfam" id="PF00582">
    <property type="entry name" value="Usp"/>
    <property type="match status" value="2"/>
</dbReference>
<feature type="domain" description="UspA" evidence="5">
    <location>
        <begin position="4"/>
        <end position="143"/>
    </location>
</feature>
<comment type="caution">
    <text evidence="6">The sequence shown here is derived from an EMBL/GenBank/DDBJ whole genome shotgun (WGS) entry which is preliminary data.</text>
</comment>
<dbReference type="PANTHER" id="PTHR47892">
    <property type="entry name" value="UNIVERSAL STRESS PROTEIN E"/>
    <property type="match status" value="1"/>
</dbReference>
<evidence type="ECO:0000256" key="1">
    <source>
        <dbReference type="ARBA" id="ARBA00004496"/>
    </source>
</evidence>
<accession>A0A5M6D860</accession>
<dbReference type="EMBL" id="VWOX01000005">
    <property type="protein sequence ID" value="KAA5543734.1"/>
    <property type="molecule type" value="Genomic_DNA"/>
</dbReference>
<dbReference type="GO" id="GO:0005737">
    <property type="term" value="C:cytoplasm"/>
    <property type="evidence" value="ECO:0007669"/>
    <property type="project" value="UniProtKB-SubCell"/>
</dbReference>
<evidence type="ECO:0000256" key="2">
    <source>
        <dbReference type="ARBA" id="ARBA00008791"/>
    </source>
</evidence>
<dbReference type="Gene3D" id="3.40.50.12370">
    <property type="match status" value="1"/>
</dbReference>
<reference evidence="6 7" key="1">
    <citation type="submission" date="2019-08" db="EMBL/GenBank/DDBJ databases">
        <authorList>
            <person name="Dhanesh K."/>
            <person name="Kumar G."/>
            <person name="Sasikala C."/>
            <person name="Venkata Ramana C."/>
        </authorList>
    </citation>
    <scope>NUCLEOTIDE SEQUENCE [LARGE SCALE GENOMIC DNA]</scope>
    <source>
        <strain evidence="6 7">JC645</strain>
    </source>
</reference>
<comment type="function">
    <text evidence="4">Required for resistance to DNA-damaging agents.</text>
</comment>
<keyword evidence="7" id="KW-1185">Reference proteome</keyword>
<evidence type="ECO:0000259" key="5">
    <source>
        <dbReference type="Pfam" id="PF00582"/>
    </source>
</evidence>
<proteinExistence type="inferred from homology"/>
<comment type="similarity">
    <text evidence="2">Belongs to the universal stress protein A family.</text>
</comment>
<dbReference type="RefSeq" id="WP_150076486.1">
    <property type="nucleotide sequence ID" value="NZ_VWOX01000005.1"/>
</dbReference>